<feature type="region of interest" description="Disordered" evidence="12">
    <location>
        <begin position="166"/>
        <end position="185"/>
    </location>
</feature>
<comment type="caution">
    <text evidence="15">The sequence shown here is derived from an EMBL/GenBank/DDBJ whole genome shotgun (WGS) entry which is preliminary data.</text>
</comment>
<dbReference type="GO" id="GO:0005886">
    <property type="term" value="C:plasma membrane"/>
    <property type="evidence" value="ECO:0007669"/>
    <property type="project" value="TreeGrafter"/>
</dbReference>
<name>A0A918NQF2_9ACTN</name>
<dbReference type="Proteomes" id="UP000619244">
    <property type="component" value="Unassembled WGS sequence"/>
</dbReference>
<sequence>MTTDLLAPLDLAFWNIESAEHPMHLGALGVFTAHSPAAAAHAADLLAARAVAVPGLRMRIRDVWHPFDLRRTLDPRQTFGFGGAVREPAADFEPFDHVRLHAPVVDFHEAAGPLMQRPLERGRPPWEAHVLPHTEGTSYAVLFKFHHALADGLRALTLAGAVLDPVERPEPRPRPARPSGGLLSSARRLPGLVRDAVAEAGRAAGIGASVARATWNVRSSRALASAPTGTRRVAGVVLDLDEIHTIRKSAGGTVNDVLIAVVAGALRTWLDERGDGSEGVAPRALIPVSRRRPRTAHPQGNRLSGYLIRLPVGDPEPLGRLAAVRAAMDRNKDAGPHRGAGAVALLADHLSPLGHRLGGPVLGQAARLLFDILVTSVPLPSLGLKLGGCPLTEVYPLAPLARGQSVAVAVSTYRGRVHFGVVADAEAVPDLDRFAKAMTAEVTSLLAAVAPERPGATAS</sequence>
<dbReference type="InterPro" id="IPR045034">
    <property type="entry name" value="O-acyltransferase_WSD1-like"/>
</dbReference>
<dbReference type="PANTHER" id="PTHR31650">
    <property type="entry name" value="O-ACYLTRANSFERASE (WSD1-LIKE) FAMILY PROTEIN"/>
    <property type="match status" value="1"/>
</dbReference>
<feature type="domain" description="O-acyltransferase WSD1-like N-terminal" evidence="13">
    <location>
        <begin position="6"/>
        <end position="257"/>
    </location>
</feature>
<dbReference type="InterPro" id="IPR014292">
    <property type="entry name" value="Acyl_transf_WS/DGAT"/>
</dbReference>
<comment type="pathway">
    <text evidence="2">Lipid metabolism.</text>
</comment>
<evidence type="ECO:0000256" key="1">
    <source>
        <dbReference type="ARBA" id="ARBA00004771"/>
    </source>
</evidence>
<evidence type="ECO:0000256" key="8">
    <source>
        <dbReference type="ARBA" id="ARBA00023098"/>
    </source>
</evidence>
<evidence type="ECO:0000259" key="13">
    <source>
        <dbReference type="Pfam" id="PF03007"/>
    </source>
</evidence>
<dbReference type="NCBIfam" id="TIGR02946">
    <property type="entry name" value="acyl_WS_DGAT"/>
    <property type="match status" value="1"/>
</dbReference>
<evidence type="ECO:0000256" key="9">
    <source>
        <dbReference type="ARBA" id="ARBA00023315"/>
    </source>
</evidence>
<keyword evidence="16" id="KW-1185">Reference proteome</keyword>
<evidence type="ECO:0000256" key="4">
    <source>
        <dbReference type="ARBA" id="ARBA00013244"/>
    </source>
</evidence>
<evidence type="ECO:0000256" key="10">
    <source>
        <dbReference type="ARBA" id="ARBA00048109"/>
    </source>
</evidence>
<dbReference type="GO" id="GO:0004144">
    <property type="term" value="F:diacylglycerol O-acyltransferase activity"/>
    <property type="evidence" value="ECO:0007669"/>
    <property type="project" value="UniProtKB-EC"/>
</dbReference>
<dbReference type="AlphaFoldDB" id="A0A918NQF2"/>
<dbReference type="Pfam" id="PF03007">
    <property type="entry name" value="WS_DGAT_cat"/>
    <property type="match status" value="1"/>
</dbReference>
<dbReference type="GO" id="GO:0051701">
    <property type="term" value="P:biological process involved in interaction with host"/>
    <property type="evidence" value="ECO:0007669"/>
    <property type="project" value="TreeGrafter"/>
</dbReference>
<accession>A0A918NQF2</accession>
<protein>
    <recommendedName>
        <fullName evidence="4 11">Diacylglycerol O-acyltransferase</fullName>
        <ecNumber evidence="4 11">2.3.1.20</ecNumber>
    </recommendedName>
</protein>
<dbReference type="InterPro" id="IPR004255">
    <property type="entry name" value="O-acyltransferase_WSD1_N"/>
</dbReference>
<evidence type="ECO:0000313" key="15">
    <source>
        <dbReference type="EMBL" id="GGX87084.1"/>
    </source>
</evidence>
<dbReference type="PANTHER" id="PTHR31650:SF1">
    <property type="entry name" value="WAX ESTER SYNTHASE_DIACYLGLYCEROL ACYLTRANSFERASE 4-RELATED"/>
    <property type="match status" value="1"/>
</dbReference>
<feature type="domain" description="O-acyltransferase WSD1 C-terminal" evidence="14">
    <location>
        <begin position="300"/>
        <end position="443"/>
    </location>
</feature>
<evidence type="ECO:0000256" key="7">
    <source>
        <dbReference type="ARBA" id="ARBA00022798"/>
    </source>
</evidence>
<dbReference type="GO" id="GO:0019432">
    <property type="term" value="P:triglyceride biosynthetic process"/>
    <property type="evidence" value="ECO:0007669"/>
    <property type="project" value="TreeGrafter"/>
</dbReference>
<evidence type="ECO:0000256" key="12">
    <source>
        <dbReference type="SAM" id="MobiDB-lite"/>
    </source>
</evidence>
<dbReference type="EMBL" id="BMVU01000024">
    <property type="protein sequence ID" value="GGX87084.1"/>
    <property type="molecule type" value="Genomic_DNA"/>
</dbReference>
<dbReference type="EC" id="2.3.1.20" evidence="4 11"/>
<evidence type="ECO:0000256" key="3">
    <source>
        <dbReference type="ARBA" id="ARBA00009587"/>
    </source>
</evidence>
<keyword evidence="6 11" id="KW-0808">Transferase</keyword>
<comment type="similarity">
    <text evidence="3 11">Belongs to the long-chain O-acyltransferase family.</text>
</comment>
<dbReference type="InterPro" id="IPR009721">
    <property type="entry name" value="O-acyltransferase_WSD1_C"/>
</dbReference>
<dbReference type="Pfam" id="PF06974">
    <property type="entry name" value="WS_DGAT_C"/>
    <property type="match status" value="1"/>
</dbReference>
<evidence type="ECO:0000313" key="16">
    <source>
        <dbReference type="Proteomes" id="UP000619244"/>
    </source>
</evidence>
<comment type="catalytic activity">
    <reaction evidence="10 11">
        <text>an acyl-CoA + a 1,2-diacyl-sn-glycerol = a triacyl-sn-glycerol + CoA</text>
        <dbReference type="Rhea" id="RHEA:10868"/>
        <dbReference type="ChEBI" id="CHEBI:17815"/>
        <dbReference type="ChEBI" id="CHEBI:57287"/>
        <dbReference type="ChEBI" id="CHEBI:58342"/>
        <dbReference type="ChEBI" id="CHEBI:64615"/>
        <dbReference type="EC" id="2.3.1.20"/>
    </reaction>
</comment>
<keyword evidence="8 11" id="KW-0443">Lipid metabolism</keyword>
<gene>
    <name evidence="15" type="ORF">GCM10010358_46420</name>
</gene>
<dbReference type="SUPFAM" id="SSF52777">
    <property type="entry name" value="CoA-dependent acyltransferases"/>
    <property type="match status" value="1"/>
</dbReference>
<evidence type="ECO:0000256" key="5">
    <source>
        <dbReference type="ARBA" id="ARBA00022516"/>
    </source>
</evidence>
<evidence type="ECO:0000259" key="14">
    <source>
        <dbReference type="Pfam" id="PF06974"/>
    </source>
</evidence>
<comment type="pathway">
    <text evidence="1 11">Glycerolipid metabolism; triacylglycerol biosynthesis.</text>
</comment>
<dbReference type="GO" id="GO:0006071">
    <property type="term" value="P:glycerol metabolic process"/>
    <property type="evidence" value="ECO:0007669"/>
    <property type="project" value="UniProtKB-KW"/>
</dbReference>
<organism evidence="15 16">
    <name type="scientific">Streptomyces minutiscleroticus</name>
    <dbReference type="NCBI Taxonomy" id="68238"/>
    <lineage>
        <taxon>Bacteria</taxon>
        <taxon>Bacillati</taxon>
        <taxon>Actinomycetota</taxon>
        <taxon>Actinomycetes</taxon>
        <taxon>Kitasatosporales</taxon>
        <taxon>Streptomycetaceae</taxon>
        <taxon>Streptomyces</taxon>
    </lineage>
</organism>
<evidence type="ECO:0000256" key="2">
    <source>
        <dbReference type="ARBA" id="ARBA00005189"/>
    </source>
</evidence>
<reference evidence="15" key="1">
    <citation type="journal article" date="2014" name="Int. J. Syst. Evol. Microbiol.">
        <title>Complete genome sequence of Corynebacterium casei LMG S-19264T (=DSM 44701T), isolated from a smear-ripened cheese.</title>
        <authorList>
            <consortium name="US DOE Joint Genome Institute (JGI-PGF)"/>
            <person name="Walter F."/>
            <person name="Albersmeier A."/>
            <person name="Kalinowski J."/>
            <person name="Ruckert C."/>
        </authorList>
    </citation>
    <scope>NUCLEOTIDE SEQUENCE</scope>
    <source>
        <strain evidence="15">JCM 4790</strain>
    </source>
</reference>
<dbReference type="GO" id="GO:0001666">
    <property type="term" value="P:response to hypoxia"/>
    <property type="evidence" value="ECO:0007669"/>
    <property type="project" value="TreeGrafter"/>
</dbReference>
<proteinExistence type="inferred from homology"/>
<evidence type="ECO:0000256" key="11">
    <source>
        <dbReference type="RuleBase" id="RU361241"/>
    </source>
</evidence>
<reference evidence="15" key="2">
    <citation type="submission" date="2020-09" db="EMBL/GenBank/DDBJ databases">
        <authorList>
            <person name="Sun Q."/>
            <person name="Ohkuma M."/>
        </authorList>
    </citation>
    <scope>NUCLEOTIDE SEQUENCE</scope>
    <source>
        <strain evidence="15">JCM 4790</strain>
    </source>
</reference>
<keyword evidence="9 11" id="KW-0012">Acyltransferase</keyword>
<dbReference type="GO" id="GO:0071731">
    <property type="term" value="P:response to nitric oxide"/>
    <property type="evidence" value="ECO:0007669"/>
    <property type="project" value="TreeGrafter"/>
</dbReference>
<dbReference type="RefSeq" id="WP_190192212.1">
    <property type="nucleotide sequence ID" value="NZ_BMVU01000024.1"/>
</dbReference>
<keyword evidence="7 11" id="KW-0319">Glycerol metabolism</keyword>
<keyword evidence="5 11" id="KW-0444">Lipid biosynthesis</keyword>
<evidence type="ECO:0000256" key="6">
    <source>
        <dbReference type="ARBA" id="ARBA00022679"/>
    </source>
</evidence>